<dbReference type="InterPro" id="IPR052895">
    <property type="entry name" value="HetReg/Transcr_Mod"/>
</dbReference>
<keyword evidence="3" id="KW-1185">Reference proteome</keyword>
<dbReference type="PANTHER" id="PTHR24148:SF73">
    <property type="entry name" value="HET DOMAIN PROTEIN (AFU_ORTHOLOGUE AFUA_8G01020)"/>
    <property type="match status" value="1"/>
</dbReference>
<accession>A0A177C0Q9</accession>
<dbReference type="InParanoid" id="A0A177C0Q9"/>
<dbReference type="STRING" id="1460663.A0A177C0Q9"/>
<proteinExistence type="predicted"/>
<gene>
    <name evidence="2" type="ORF">CC84DRAFT_1263231</name>
</gene>
<evidence type="ECO:0000313" key="3">
    <source>
        <dbReference type="Proteomes" id="UP000077069"/>
    </source>
</evidence>
<dbReference type="Proteomes" id="UP000077069">
    <property type="component" value="Unassembled WGS sequence"/>
</dbReference>
<dbReference type="RefSeq" id="XP_018031588.1">
    <property type="nucleotide sequence ID" value="XM_018185219.1"/>
</dbReference>
<dbReference type="Pfam" id="PF06985">
    <property type="entry name" value="HET"/>
    <property type="match status" value="1"/>
</dbReference>
<feature type="domain" description="Heterokaryon incompatibility" evidence="1">
    <location>
        <begin position="65"/>
        <end position="206"/>
    </location>
</feature>
<dbReference type="InterPro" id="IPR010730">
    <property type="entry name" value="HET"/>
</dbReference>
<organism evidence="2 3">
    <name type="scientific">Paraphaeosphaeria sporulosa</name>
    <dbReference type="NCBI Taxonomy" id="1460663"/>
    <lineage>
        <taxon>Eukaryota</taxon>
        <taxon>Fungi</taxon>
        <taxon>Dikarya</taxon>
        <taxon>Ascomycota</taxon>
        <taxon>Pezizomycotina</taxon>
        <taxon>Dothideomycetes</taxon>
        <taxon>Pleosporomycetidae</taxon>
        <taxon>Pleosporales</taxon>
        <taxon>Massarineae</taxon>
        <taxon>Didymosphaeriaceae</taxon>
        <taxon>Paraphaeosphaeria</taxon>
    </lineage>
</organism>
<protein>
    <recommendedName>
        <fullName evidence="1">Heterokaryon incompatibility domain-containing protein</fullName>
    </recommendedName>
</protein>
<dbReference type="EMBL" id="KV441558">
    <property type="protein sequence ID" value="OAG01223.1"/>
    <property type="molecule type" value="Genomic_DNA"/>
</dbReference>
<reference evidence="2 3" key="1">
    <citation type="submission" date="2016-05" db="EMBL/GenBank/DDBJ databases">
        <title>Comparative analysis of secretome profiles of manganese(II)-oxidizing ascomycete fungi.</title>
        <authorList>
            <consortium name="DOE Joint Genome Institute"/>
            <person name="Zeiner C.A."/>
            <person name="Purvine S.O."/>
            <person name="Zink E.M."/>
            <person name="Wu S."/>
            <person name="Pasa-Tolic L."/>
            <person name="Chaput D.L."/>
            <person name="Haridas S."/>
            <person name="Grigoriev I.V."/>
            <person name="Santelli C.M."/>
            <person name="Hansel C.M."/>
        </authorList>
    </citation>
    <scope>NUCLEOTIDE SEQUENCE [LARGE SCALE GENOMIC DNA]</scope>
    <source>
        <strain evidence="2 3">AP3s5-JAC2a</strain>
    </source>
</reference>
<dbReference type="PANTHER" id="PTHR24148">
    <property type="entry name" value="ANKYRIN REPEAT DOMAIN-CONTAINING PROTEIN 39 HOMOLOG-RELATED"/>
    <property type="match status" value="1"/>
</dbReference>
<name>A0A177C0Q9_9PLEO</name>
<dbReference type="GeneID" id="28768705"/>
<dbReference type="AlphaFoldDB" id="A0A177C0Q9"/>
<evidence type="ECO:0000313" key="2">
    <source>
        <dbReference type="EMBL" id="OAG01223.1"/>
    </source>
</evidence>
<sequence>MGNFQMPYEPDIGDRQVQSATRIVYNDAVGPGQFRLLELNGTDAHGLLQCSLKTHRLKDGDFPSYSAISYTWDPSERVWYGTYDPSADQPILLNGTLTAVSNKVANIMSLMYQQGRRSIWIDSICIDQRSIDDKSNQVSQMGAIYINAIEVISVLGSPSSKSDDALTADHWFSESYRDKHADQLAFGLYDVLAFNGYWRRAWVLQEITLARKSLLCCGSRLVDFETAKDFFATFQAQSSFSSLTNFRQTGEQLRYLKKVLVSQMDEGTSSEPFELGSIKSFRGQAFLDLLRGSRRFDRCQDPRDMIYSRLALATDAANLVDSPDYSLTPEQVYARFAVNCVTKTGSLEILTHATRPTSARKMSSWIPDWTRQDKFEGTGIWKPSSMTEVNHASMAAITWEKTDPPHVRWDEDVLELTVPARVLHAVPPKKQATASRAIWKAVTGHVKESWHEMLDTDDAEALITGDLVCVLPSCSQFVCLRPQGDHYTVVGRDPDWQKRIIKEILIEHVWSYEAEESGQKKRAKWRFRDPGAVSRMEVKRLKVR</sequence>
<evidence type="ECO:0000259" key="1">
    <source>
        <dbReference type="Pfam" id="PF06985"/>
    </source>
</evidence>
<dbReference type="OrthoDB" id="5571888at2759"/>